<protein>
    <submittedName>
        <fullName evidence="4">TetR/AcrR family transcriptional regulator</fullName>
    </submittedName>
</protein>
<sequence>MQTAPRPSSGRCPSTRQRGVAMTMTVERTASPARRRILDSASSLFYTLGVRSVSADRVIAESGVSKVTFYRHFPTKDDLVVAYLDEQSERERAAFLAARERLDDDGLWRWYVESIVDAGCAPGFRGCPFVNAAAEYADATHDMRVAVARHREWVQERLAELAVRHGVAEPKRVAQEIQMLRDGALVLAALDGRTDTIAPVLDDAGRRLLRS</sequence>
<dbReference type="InterPro" id="IPR050109">
    <property type="entry name" value="HTH-type_TetR-like_transc_reg"/>
</dbReference>
<dbReference type="PROSITE" id="PS50977">
    <property type="entry name" value="HTH_TETR_2"/>
    <property type="match status" value="1"/>
</dbReference>
<proteinExistence type="predicted"/>
<dbReference type="SUPFAM" id="SSF46689">
    <property type="entry name" value="Homeodomain-like"/>
    <property type="match status" value="1"/>
</dbReference>
<dbReference type="PRINTS" id="PR00455">
    <property type="entry name" value="HTHTETR"/>
</dbReference>
<dbReference type="InterPro" id="IPR036271">
    <property type="entry name" value="Tet_transcr_reg_TetR-rel_C_sf"/>
</dbReference>
<dbReference type="AlphaFoldDB" id="A0A3S4A516"/>
<dbReference type="EMBL" id="RZNB01000002">
    <property type="protein sequence ID" value="RWZ51591.1"/>
    <property type="molecule type" value="Genomic_DNA"/>
</dbReference>
<organism evidence="4 5">
    <name type="scientific">Labedella phragmitis</name>
    <dbReference type="NCBI Taxonomy" id="2498849"/>
    <lineage>
        <taxon>Bacteria</taxon>
        <taxon>Bacillati</taxon>
        <taxon>Actinomycetota</taxon>
        <taxon>Actinomycetes</taxon>
        <taxon>Micrococcales</taxon>
        <taxon>Microbacteriaceae</taxon>
        <taxon>Labedella</taxon>
    </lineage>
</organism>
<evidence type="ECO:0000256" key="2">
    <source>
        <dbReference type="PROSITE-ProRule" id="PRU00335"/>
    </source>
</evidence>
<dbReference type="GO" id="GO:0000976">
    <property type="term" value="F:transcription cis-regulatory region binding"/>
    <property type="evidence" value="ECO:0007669"/>
    <property type="project" value="TreeGrafter"/>
</dbReference>
<accession>A0A3S4A516</accession>
<dbReference type="SUPFAM" id="SSF48498">
    <property type="entry name" value="Tetracyclin repressor-like, C-terminal domain"/>
    <property type="match status" value="1"/>
</dbReference>
<dbReference type="OrthoDB" id="4214267at2"/>
<reference evidence="4 5" key="1">
    <citation type="submission" date="2018-12" db="EMBL/GenBank/DDBJ databases">
        <authorList>
            <person name="Li F."/>
        </authorList>
    </citation>
    <scope>NUCLEOTIDE SEQUENCE [LARGE SCALE GENOMIC DNA]</scope>
    <source>
        <strain evidence="4 5">11W25H-1</strain>
    </source>
</reference>
<evidence type="ECO:0000256" key="1">
    <source>
        <dbReference type="ARBA" id="ARBA00023125"/>
    </source>
</evidence>
<evidence type="ECO:0000259" key="3">
    <source>
        <dbReference type="PROSITE" id="PS50977"/>
    </source>
</evidence>
<gene>
    <name evidence="4" type="ORF">ELQ90_05635</name>
</gene>
<keyword evidence="5" id="KW-1185">Reference proteome</keyword>
<dbReference type="Proteomes" id="UP000288547">
    <property type="component" value="Unassembled WGS sequence"/>
</dbReference>
<keyword evidence="1 2" id="KW-0238">DNA-binding</keyword>
<dbReference type="GO" id="GO:0003700">
    <property type="term" value="F:DNA-binding transcription factor activity"/>
    <property type="evidence" value="ECO:0007669"/>
    <property type="project" value="TreeGrafter"/>
</dbReference>
<dbReference type="Pfam" id="PF00440">
    <property type="entry name" value="TetR_N"/>
    <property type="match status" value="1"/>
</dbReference>
<feature type="DNA-binding region" description="H-T-H motif" evidence="2">
    <location>
        <begin position="54"/>
        <end position="73"/>
    </location>
</feature>
<name>A0A3S4A516_9MICO</name>
<evidence type="ECO:0000313" key="4">
    <source>
        <dbReference type="EMBL" id="RWZ51591.1"/>
    </source>
</evidence>
<dbReference type="Gene3D" id="1.10.357.10">
    <property type="entry name" value="Tetracycline Repressor, domain 2"/>
    <property type="match status" value="1"/>
</dbReference>
<evidence type="ECO:0000313" key="5">
    <source>
        <dbReference type="Proteomes" id="UP000288547"/>
    </source>
</evidence>
<dbReference type="PANTHER" id="PTHR30055:SF200">
    <property type="entry name" value="HTH-TYPE TRANSCRIPTIONAL REPRESSOR BDCR"/>
    <property type="match status" value="1"/>
</dbReference>
<comment type="caution">
    <text evidence="4">The sequence shown here is derived from an EMBL/GenBank/DDBJ whole genome shotgun (WGS) entry which is preliminary data.</text>
</comment>
<dbReference type="InterPro" id="IPR001647">
    <property type="entry name" value="HTH_TetR"/>
</dbReference>
<dbReference type="PANTHER" id="PTHR30055">
    <property type="entry name" value="HTH-TYPE TRANSCRIPTIONAL REGULATOR RUTR"/>
    <property type="match status" value="1"/>
</dbReference>
<dbReference type="InterPro" id="IPR009057">
    <property type="entry name" value="Homeodomain-like_sf"/>
</dbReference>
<feature type="domain" description="HTH tetR-type" evidence="3">
    <location>
        <begin position="31"/>
        <end position="91"/>
    </location>
</feature>